<name>A0A1H6FBJ3_9GAMM</name>
<evidence type="ECO:0000256" key="1">
    <source>
        <dbReference type="PROSITE-ProRule" id="PRU00339"/>
    </source>
</evidence>
<organism evidence="2 3">
    <name type="scientific">Candidatus Venteria ishoeyi</name>
    <dbReference type="NCBI Taxonomy" id="1899563"/>
    <lineage>
        <taxon>Bacteria</taxon>
        <taxon>Pseudomonadati</taxon>
        <taxon>Pseudomonadota</taxon>
        <taxon>Gammaproteobacteria</taxon>
        <taxon>Thiotrichales</taxon>
        <taxon>Thiotrichaceae</taxon>
        <taxon>Venteria</taxon>
    </lineage>
</organism>
<keyword evidence="1" id="KW-0802">TPR repeat</keyword>
<reference evidence="2 3" key="1">
    <citation type="submission" date="2016-10" db="EMBL/GenBank/DDBJ databases">
        <authorList>
            <person name="de Groot N.N."/>
        </authorList>
    </citation>
    <scope>NUCLEOTIDE SEQUENCE [LARGE SCALE GENOMIC DNA]</scope>
    <source>
        <strain evidence="2">MBHS1</strain>
    </source>
</reference>
<feature type="repeat" description="TPR" evidence="1">
    <location>
        <begin position="6"/>
        <end position="39"/>
    </location>
</feature>
<gene>
    <name evidence="2" type="ORF">MBHS_02256</name>
</gene>
<dbReference type="AlphaFoldDB" id="A0A1H6FBJ3"/>
<sequence>MVPDNIHANTEYGLALVESQDYNSAINYLDKVVSLDSNFNVCNVQMARCTALENLSHYPAALFALHKAMSDNASDVSQVNKKLEWQEIRLLLKNNDYNDALNILVKMPLNPETYACRSFILVHCGRAQEAADLTQQWLRKPSDRVAEICNVLATSAT</sequence>
<dbReference type="Proteomes" id="UP000236724">
    <property type="component" value="Unassembled WGS sequence"/>
</dbReference>
<evidence type="ECO:0000313" key="3">
    <source>
        <dbReference type="Proteomes" id="UP000236724"/>
    </source>
</evidence>
<proteinExistence type="predicted"/>
<keyword evidence="3" id="KW-1185">Reference proteome</keyword>
<dbReference type="SUPFAM" id="SSF48452">
    <property type="entry name" value="TPR-like"/>
    <property type="match status" value="1"/>
</dbReference>
<dbReference type="EMBL" id="FMSV02000491">
    <property type="protein sequence ID" value="SEH06394.1"/>
    <property type="molecule type" value="Genomic_DNA"/>
</dbReference>
<dbReference type="Gene3D" id="1.25.40.10">
    <property type="entry name" value="Tetratricopeptide repeat domain"/>
    <property type="match status" value="1"/>
</dbReference>
<accession>A0A1H6FBJ3</accession>
<dbReference type="InterPro" id="IPR011990">
    <property type="entry name" value="TPR-like_helical_dom_sf"/>
</dbReference>
<evidence type="ECO:0000313" key="2">
    <source>
        <dbReference type="EMBL" id="SEH06394.1"/>
    </source>
</evidence>
<dbReference type="PROSITE" id="PS50005">
    <property type="entry name" value="TPR"/>
    <property type="match status" value="1"/>
</dbReference>
<protein>
    <submittedName>
        <fullName evidence="2">Tetratricopeptide repeat protein</fullName>
    </submittedName>
</protein>
<dbReference type="InterPro" id="IPR019734">
    <property type="entry name" value="TPR_rpt"/>
</dbReference>